<dbReference type="PANTHER" id="PTHR42794:SF1">
    <property type="entry name" value="HEMIN IMPORT ATP-BINDING PROTEIN HMUV"/>
    <property type="match status" value="1"/>
</dbReference>
<dbReference type="AlphaFoldDB" id="A0A109N022"/>
<dbReference type="InterPro" id="IPR027417">
    <property type="entry name" value="P-loop_NTPase"/>
</dbReference>
<dbReference type="GO" id="GO:0016887">
    <property type="term" value="F:ATP hydrolysis activity"/>
    <property type="evidence" value="ECO:0007669"/>
    <property type="project" value="InterPro"/>
</dbReference>
<keyword evidence="3 6" id="KW-0067">ATP-binding</keyword>
<evidence type="ECO:0000313" key="6">
    <source>
        <dbReference type="EMBL" id="KWW20995.1"/>
    </source>
</evidence>
<dbReference type="Pfam" id="PF01955">
    <property type="entry name" value="CbiZ"/>
    <property type="match status" value="1"/>
</dbReference>
<dbReference type="PROSITE" id="PS50893">
    <property type="entry name" value="ABC_TRANSPORTER_2"/>
    <property type="match status" value="1"/>
</dbReference>
<comment type="caution">
    <text evidence="6">The sequence shown here is derived from an EMBL/GenBank/DDBJ whole genome shotgun (WGS) entry which is preliminary data.</text>
</comment>
<dbReference type="InterPro" id="IPR003439">
    <property type="entry name" value="ABC_transporter-like_ATP-bd"/>
</dbReference>
<protein>
    <submittedName>
        <fullName evidence="6">ABC transporter ATP-binding protein</fullName>
    </submittedName>
</protein>
<dbReference type="PANTHER" id="PTHR42794">
    <property type="entry name" value="HEMIN IMPORT ATP-BINDING PROTEIN HMUV"/>
    <property type="match status" value="1"/>
</dbReference>
<dbReference type="SUPFAM" id="SSF52540">
    <property type="entry name" value="P-loop containing nucleoside triphosphate hydrolases"/>
    <property type="match status" value="1"/>
</dbReference>
<dbReference type="PROSITE" id="PS00211">
    <property type="entry name" value="ABC_TRANSPORTER_1"/>
    <property type="match status" value="1"/>
</dbReference>
<proteinExistence type="predicted"/>
<dbReference type="EMBL" id="LNNH01000012">
    <property type="protein sequence ID" value="KWW20995.1"/>
    <property type="molecule type" value="Genomic_DNA"/>
</dbReference>
<dbReference type="NCBIfam" id="NF010068">
    <property type="entry name" value="PRK13548.1"/>
    <property type="match status" value="1"/>
</dbReference>
<sequence length="490" mass="54371">MLEVKGLTGGYDNKSVLDSISFDVQKGELFGILGPNGSGKTTLLSMLSGVLAYKQGSIRIKGKDLQDYSAKQLARVIAVLPQHSSLAFSYTVKETVSLGRYAHQTGWFHSWSEEDERIVQRVMKQTGVAEFQDLHFERLSGGERQRVLLAQALAQEPEVLFLDEPTNHLDLSYQKELLDLMRKMAKEQELTVISIFHDLNLAGLYCDRLLLLAKGKIQALAAPHEVLQQDLIQEVYRTTIEKHPHPALPKPQMFIVPQKHGSDYEPFEINESHLTVGREMIRLNAPNPLRTMSSGVTGSGMGWHRYFVNRHVHHDYDCADHLAEMADYLKANNIDPQETVGMMTAVFLDTAAFQLVKAEGFSVFIIVTAGVGNAIDASLADRHSWSSAPGTINTWIFVNGHLAEEAFIHSIVTATEAKVKALHDLEVLDKVTNTYATGTSTDSISIAATQRGEKLQYAGTITPLGKLISRGVYDCTAEAIRNSRKRNEAL</sequence>
<dbReference type="Pfam" id="PF00005">
    <property type="entry name" value="ABC_tran"/>
    <property type="match status" value="1"/>
</dbReference>
<keyword evidence="2" id="KW-0547">Nucleotide-binding</keyword>
<dbReference type="InterPro" id="IPR002808">
    <property type="entry name" value="AdoCbi_amidolase"/>
</dbReference>
<reference evidence="6 7" key="1">
    <citation type="submission" date="2015-11" db="EMBL/GenBank/DDBJ databases">
        <title>Genome Sequence of Bacillus simplex strain VanAntwerpen2.</title>
        <authorList>
            <person name="Couger M.B."/>
        </authorList>
    </citation>
    <scope>NUCLEOTIDE SEQUENCE [LARGE SCALE GENOMIC DNA]</scope>
    <source>
        <strain evidence="6 7">VanAntwerpen02</strain>
    </source>
</reference>
<dbReference type="RefSeq" id="WP_061141348.1">
    <property type="nucleotide sequence ID" value="NZ_LNNH01000012.1"/>
</dbReference>
<evidence type="ECO:0000256" key="2">
    <source>
        <dbReference type="ARBA" id="ARBA00022741"/>
    </source>
</evidence>
<dbReference type="InterPro" id="IPR003593">
    <property type="entry name" value="AAA+_ATPase"/>
</dbReference>
<evidence type="ECO:0000313" key="7">
    <source>
        <dbReference type="Proteomes" id="UP000064189"/>
    </source>
</evidence>
<gene>
    <name evidence="6" type="ORF">AS888_15335</name>
</gene>
<dbReference type="Gene3D" id="3.40.50.300">
    <property type="entry name" value="P-loop containing nucleotide triphosphate hydrolases"/>
    <property type="match status" value="1"/>
</dbReference>
<dbReference type="GO" id="GO:0005524">
    <property type="term" value="F:ATP binding"/>
    <property type="evidence" value="ECO:0007669"/>
    <property type="project" value="UniProtKB-KW"/>
</dbReference>
<dbReference type="SMART" id="SM00382">
    <property type="entry name" value="AAA"/>
    <property type="match status" value="1"/>
</dbReference>
<name>A0A109N022_9BACI</name>
<feature type="domain" description="ABC transporter" evidence="5">
    <location>
        <begin position="2"/>
        <end position="239"/>
    </location>
</feature>
<evidence type="ECO:0000256" key="1">
    <source>
        <dbReference type="ARBA" id="ARBA00022448"/>
    </source>
</evidence>
<organism evidence="6 7">
    <name type="scientific">Peribacillus simplex</name>
    <dbReference type="NCBI Taxonomy" id="1478"/>
    <lineage>
        <taxon>Bacteria</taxon>
        <taxon>Bacillati</taxon>
        <taxon>Bacillota</taxon>
        <taxon>Bacilli</taxon>
        <taxon>Bacillales</taxon>
        <taxon>Bacillaceae</taxon>
        <taxon>Peribacillus</taxon>
    </lineage>
</organism>
<evidence type="ECO:0000256" key="3">
    <source>
        <dbReference type="ARBA" id="ARBA00022840"/>
    </source>
</evidence>
<keyword evidence="1" id="KW-0813">Transport</keyword>
<accession>A0A109N022</accession>
<keyword evidence="7" id="KW-1185">Reference proteome</keyword>
<keyword evidence="4" id="KW-1278">Translocase</keyword>
<dbReference type="CDD" id="cd03214">
    <property type="entry name" value="ABC_Iron-Siderophores_B12_Hemin"/>
    <property type="match status" value="1"/>
</dbReference>
<dbReference type="InterPro" id="IPR017871">
    <property type="entry name" value="ABC_transporter-like_CS"/>
</dbReference>
<dbReference type="FunFam" id="3.40.50.300:FF:000134">
    <property type="entry name" value="Iron-enterobactin ABC transporter ATP-binding protein"/>
    <property type="match status" value="1"/>
</dbReference>
<evidence type="ECO:0000256" key="4">
    <source>
        <dbReference type="ARBA" id="ARBA00022967"/>
    </source>
</evidence>
<dbReference type="Proteomes" id="UP000064189">
    <property type="component" value="Unassembled WGS sequence"/>
</dbReference>
<evidence type="ECO:0000259" key="5">
    <source>
        <dbReference type="PROSITE" id="PS50893"/>
    </source>
</evidence>